<evidence type="ECO:0000256" key="7">
    <source>
        <dbReference type="ARBA" id="ARBA00023033"/>
    </source>
</evidence>
<dbReference type="PANTHER" id="PTHR24292:SF98">
    <property type="entry name" value="CYTOCHROME P450"/>
    <property type="match status" value="1"/>
</dbReference>
<dbReference type="PRINTS" id="PR00385">
    <property type="entry name" value="P450"/>
</dbReference>
<keyword evidence="3 8" id="KW-0349">Heme</keyword>
<evidence type="ECO:0000256" key="5">
    <source>
        <dbReference type="ARBA" id="ARBA00023002"/>
    </source>
</evidence>
<proteinExistence type="inferred from homology"/>
<evidence type="ECO:0000256" key="4">
    <source>
        <dbReference type="ARBA" id="ARBA00022723"/>
    </source>
</evidence>
<keyword evidence="4 8" id="KW-0479">Metal-binding</keyword>
<evidence type="ECO:0000256" key="6">
    <source>
        <dbReference type="ARBA" id="ARBA00023004"/>
    </source>
</evidence>
<dbReference type="Proteomes" id="UP000095283">
    <property type="component" value="Unplaced"/>
</dbReference>
<evidence type="ECO:0000313" key="11">
    <source>
        <dbReference type="WBParaSite" id="Hba_10284"/>
    </source>
</evidence>
<dbReference type="WBParaSite" id="Hba_10284">
    <property type="protein sequence ID" value="Hba_10284"/>
    <property type="gene ID" value="Hba_10284"/>
</dbReference>
<sequence length="462" mass="53820">MNGGIPVVVTSEINIIHDISQKYFSHFHAKMPVPIDQLPSTSEYIHMFSAEGERWKRLRSITSQAISTQNLKKLFPIIEDSVNSFMEYLESKLTGKSVEVHKYVIRMLLMLIEFLIFQNHTSDVLARCAFGQAQSLHNENVYHAIFSEAFGNHLKSSGYCWNTLPWCLPFIAYIFRYLNNAVQFIRRMQSYTSPLEKYAKYISTLRDGRVRNAEKYDFLQYFKNAECRSFDGYKNERVNGAVDITTLRINKIMAPGEIVAQCQFISIAGFDTTANTLALICDLLSKNLEKQEILLEEIDSVIDITYETINSLSYLHNCFFETLRLFPHASPLQHRRCMADCQVGSYKFRKGVCVIVDTWTVQRDKNIWGNDVEAFRPERFNQLTNEQRRAFMPFGVGPRQCVGMRFALMEMKLTLCVLLRKYRLLEKDKNEKLHMTLRDTGTVWPDNVTVRFEERLSHNLYK</sequence>
<dbReference type="SUPFAM" id="SSF48264">
    <property type="entry name" value="Cytochrome P450"/>
    <property type="match status" value="1"/>
</dbReference>
<evidence type="ECO:0000256" key="2">
    <source>
        <dbReference type="ARBA" id="ARBA00010617"/>
    </source>
</evidence>
<evidence type="ECO:0000256" key="9">
    <source>
        <dbReference type="RuleBase" id="RU000461"/>
    </source>
</evidence>
<evidence type="ECO:0000256" key="1">
    <source>
        <dbReference type="ARBA" id="ARBA00001971"/>
    </source>
</evidence>
<dbReference type="InterPro" id="IPR036396">
    <property type="entry name" value="Cyt_P450_sf"/>
</dbReference>
<evidence type="ECO:0000256" key="8">
    <source>
        <dbReference type="PIRSR" id="PIRSR602401-1"/>
    </source>
</evidence>
<protein>
    <submittedName>
        <fullName evidence="11">Cytochrome P450</fullName>
    </submittedName>
</protein>
<dbReference type="GO" id="GO:0004497">
    <property type="term" value="F:monooxygenase activity"/>
    <property type="evidence" value="ECO:0007669"/>
    <property type="project" value="UniProtKB-KW"/>
</dbReference>
<reference evidence="11" key="1">
    <citation type="submission" date="2016-11" db="UniProtKB">
        <authorList>
            <consortium name="WormBaseParasite"/>
        </authorList>
    </citation>
    <scope>IDENTIFICATION</scope>
</reference>
<accession>A0A1I7WYN0</accession>
<dbReference type="InterPro" id="IPR001128">
    <property type="entry name" value="Cyt_P450"/>
</dbReference>
<organism evidence="10 11">
    <name type="scientific">Heterorhabditis bacteriophora</name>
    <name type="common">Entomopathogenic nematode worm</name>
    <dbReference type="NCBI Taxonomy" id="37862"/>
    <lineage>
        <taxon>Eukaryota</taxon>
        <taxon>Metazoa</taxon>
        <taxon>Ecdysozoa</taxon>
        <taxon>Nematoda</taxon>
        <taxon>Chromadorea</taxon>
        <taxon>Rhabditida</taxon>
        <taxon>Rhabditina</taxon>
        <taxon>Rhabditomorpha</taxon>
        <taxon>Strongyloidea</taxon>
        <taxon>Heterorhabditidae</taxon>
        <taxon>Heterorhabditis</taxon>
    </lineage>
</organism>
<dbReference type="Gene3D" id="1.10.630.10">
    <property type="entry name" value="Cytochrome P450"/>
    <property type="match status" value="1"/>
</dbReference>
<comment type="cofactor">
    <cofactor evidence="1 8">
        <name>heme</name>
        <dbReference type="ChEBI" id="CHEBI:30413"/>
    </cofactor>
</comment>
<keyword evidence="7 9" id="KW-0503">Monooxygenase</keyword>
<feature type="binding site" description="axial binding residue" evidence="8">
    <location>
        <position position="401"/>
    </location>
    <ligand>
        <name>heme</name>
        <dbReference type="ChEBI" id="CHEBI:30413"/>
    </ligand>
    <ligandPart>
        <name>Fe</name>
        <dbReference type="ChEBI" id="CHEBI:18248"/>
    </ligandPart>
</feature>
<dbReference type="GO" id="GO:0016705">
    <property type="term" value="F:oxidoreductase activity, acting on paired donors, with incorporation or reduction of molecular oxygen"/>
    <property type="evidence" value="ECO:0007669"/>
    <property type="project" value="InterPro"/>
</dbReference>
<dbReference type="InterPro" id="IPR002401">
    <property type="entry name" value="Cyt_P450_E_grp-I"/>
</dbReference>
<dbReference type="Pfam" id="PF00067">
    <property type="entry name" value="p450"/>
    <property type="match status" value="1"/>
</dbReference>
<dbReference type="InterPro" id="IPR050476">
    <property type="entry name" value="Insect_CytP450_Detox"/>
</dbReference>
<keyword evidence="6 8" id="KW-0408">Iron</keyword>
<evidence type="ECO:0000313" key="10">
    <source>
        <dbReference type="Proteomes" id="UP000095283"/>
    </source>
</evidence>
<dbReference type="GO" id="GO:0005506">
    <property type="term" value="F:iron ion binding"/>
    <property type="evidence" value="ECO:0007669"/>
    <property type="project" value="InterPro"/>
</dbReference>
<dbReference type="InterPro" id="IPR017972">
    <property type="entry name" value="Cyt_P450_CS"/>
</dbReference>
<keyword evidence="10" id="KW-1185">Reference proteome</keyword>
<dbReference type="AlphaFoldDB" id="A0A1I7WYN0"/>
<dbReference type="PRINTS" id="PR00463">
    <property type="entry name" value="EP450I"/>
</dbReference>
<name>A0A1I7WYN0_HETBA</name>
<dbReference type="PROSITE" id="PS00086">
    <property type="entry name" value="CYTOCHROME_P450"/>
    <property type="match status" value="1"/>
</dbReference>
<keyword evidence="5 9" id="KW-0560">Oxidoreductase</keyword>
<dbReference type="PANTHER" id="PTHR24292">
    <property type="entry name" value="CYTOCHROME P450"/>
    <property type="match status" value="1"/>
</dbReference>
<evidence type="ECO:0000256" key="3">
    <source>
        <dbReference type="ARBA" id="ARBA00022617"/>
    </source>
</evidence>
<dbReference type="GO" id="GO:0020037">
    <property type="term" value="F:heme binding"/>
    <property type="evidence" value="ECO:0007669"/>
    <property type="project" value="InterPro"/>
</dbReference>
<comment type="similarity">
    <text evidence="2 9">Belongs to the cytochrome P450 family.</text>
</comment>